<gene>
    <name evidence="1" type="ORF">C8F04DRAFT_1255125</name>
</gene>
<protein>
    <submittedName>
        <fullName evidence="1">Uncharacterized protein</fullName>
    </submittedName>
</protein>
<dbReference type="EMBL" id="JARJCM010000027">
    <property type="protein sequence ID" value="KAJ7039423.1"/>
    <property type="molecule type" value="Genomic_DNA"/>
</dbReference>
<name>A0AAD6T7W5_9AGAR</name>
<dbReference type="AlphaFoldDB" id="A0AAD6T7W5"/>
<keyword evidence="2" id="KW-1185">Reference proteome</keyword>
<accession>A0AAD6T7W5</accession>
<comment type="caution">
    <text evidence="1">The sequence shown here is derived from an EMBL/GenBank/DDBJ whole genome shotgun (WGS) entry which is preliminary data.</text>
</comment>
<evidence type="ECO:0000313" key="2">
    <source>
        <dbReference type="Proteomes" id="UP001218188"/>
    </source>
</evidence>
<reference evidence="1" key="1">
    <citation type="submission" date="2023-03" db="EMBL/GenBank/DDBJ databases">
        <title>Massive genome expansion in bonnet fungi (Mycena s.s.) driven by repeated elements and novel gene families across ecological guilds.</title>
        <authorList>
            <consortium name="Lawrence Berkeley National Laboratory"/>
            <person name="Harder C.B."/>
            <person name="Miyauchi S."/>
            <person name="Viragh M."/>
            <person name="Kuo A."/>
            <person name="Thoen E."/>
            <person name="Andreopoulos B."/>
            <person name="Lu D."/>
            <person name="Skrede I."/>
            <person name="Drula E."/>
            <person name="Henrissat B."/>
            <person name="Morin E."/>
            <person name="Kohler A."/>
            <person name="Barry K."/>
            <person name="LaButti K."/>
            <person name="Morin E."/>
            <person name="Salamov A."/>
            <person name="Lipzen A."/>
            <person name="Mereny Z."/>
            <person name="Hegedus B."/>
            <person name="Baldrian P."/>
            <person name="Stursova M."/>
            <person name="Weitz H."/>
            <person name="Taylor A."/>
            <person name="Grigoriev I.V."/>
            <person name="Nagy L.G."/>
            <person name="Martin F."/>
            <person name="Kauserud H."/>
        </authorList>
    </citation>
    <scope>NUCLEOTIDE SEQUENCE</scope>
    <source>
        <strain evidence="1">CBHHK200</strain>
    </source>
</reference>
<dbReference type="Proteomes" id="UP001218188">
    <property type="component" value="Unassembled WGS sequence"/>
</dbReference>
<organism evidence="1 2">
    <name type="scientific">Mycena alexandri</name>
    <dbReference type="NCBI Taxonomy" id="1745969"/>
    <lineage>
        <taxon>Eukaryota</taxon>
        <taxon>Fungi</taxon>
        <taxon>Dikarya</taxon>
        <taxon>Basidiomycota</taxon>
        <taxon>Agaricomycotina</taxon>
        <taxon>Agaricomycetes</taxon>
        <taxon>Agaricomycetidae</taxon>
        <taxon>Agaricales</taxon>
        <taxon>Marasmiineae</taxon>
        <taxon>Mycenaceae</taxon>
        <taxon>Mycena</taxon>
    </lineage>
</organism>
<proteinExistence type="predicted"/>
<sequence>MSQDTKKSGKIVKGTMPSFFPPVNCDPGPGVRRPLTLSTISARKKPMTSGRTNLLNIPVGSEGSNRLRRLRPSGREVEYRGTSSLQSTISGVLGPALQWSTAMLMISVVSAFNFFHIPFFTDAVMVIATRAPGFGWKANGRALNVTPLLSRHLLGYSPSKVLSRGHTGLGTRPSSIMNGRALFSPFYPLLMSSHKYQYSDSSGFDSVTSSYTLDYATMSAFALIPDAPLTPTLLHYTLQGHGQRFVGSSLFGFDLQRPSATNPNSDAYTALGKTSFSPSDDAAFRAVVFGDVMTIPSAASQNTFSLGCPDWSKHGWNQDDARDLEAHKKPQISRWLAEEFIVVDLGSYDPPQYIVHDEMEGYKVLACPHDVRCFPLTTNGLTSYGLAVFIRSRVQPLHRPVGRHAVIDLTPEKRVFCIFPTSTMTVPATDEEVTNVFMNVRRRELKFSNFAYGFLYATGSSRRRTVAIPYNYGVDKLQSINDLFVHAWAVLVDMLPQSSISLGHSYSIIYVPPAQAVVSVVNTCRSLRALRPFTGNILVVKHGKRKPVINMEKEDSSLVDCIVSE</sequence>
<evidence type="ECO:0000313" key="1">
    <source>
        <dbReference type="EMBL" id="KAJ7039423.1"/>
    </source>
</evidence>